<reference evidence="1" key="1">
    <citation type="submission" date="2023-05" db="EMBL/GenBank/DDBJ databases">
        <authorList>
            <consortium name="ELIXIR-Norway"/>
        </authorList>
    </citation>
    <scope>NUCLEOTIDE SEQUENCE</scope>
</reference>
<accession>A0ACB0FKJ5</accession>
<dbReference type="EMBL" id="OX596092">
    <property type="protein sequence ID" value="CAI9713184.1"/>
    <property type="molecule type" value="Genomic_DNA"/>
</dbReference>
<name>A0ACB0FKJ5_RANTA</name>
<evidence type="ECO:0000313" key="2">
    <source>
        <dbReference type="Proteomes" id="UP001162501"/>
    </source>
</evidence>
<proteinExistence type="predicted"/>
<evidence type="ECO:0000313" key="1">
    <source>
        <dbReference type="EMBL" id="CAI9713184.1"/>
    </source>
</evidence>
<protein>
    <submittedName>
        <fullName evidence="1">Uncharacterized protein</fullName>
    </submittedName>
</protein>
<sequence length="186" mass="20392">MDSARMWNPWRSRMDPARKRGIWAQAGDPSHQRPGTAAPPPEPVGAAAAVNTHRVQRWAGPLGSRTAAPPRCRDGVSARHTPSGPPPGPRLGTPRRRWRPRLHGEEKRLKSNWAGGGDGGGGPGSELGRARASLSAPHSQQPRSRPGLGCKELPHWRFRDGRWLAQIERAFPWPSWAPPLRASKAR</sequence>
<organism evidence="1 2">
    <name type="scientific">Rangifer tarandus platyrhynchus</name>
    <name type="common">Svalbard reindeer</name>
    <dbReference type="NCBI Taxonomy" id="3082113"/>
    <lineage>
        <taxon>Eukaryota</taxon>
        <taxon>Metazoa</taxon>
        <taxon>Chordata</taxon>
        <taxon>Craniata</taxon>
        <taxon>Vertebrata</taxon>
        <taxon>Euteleostomi</taxon>
        <taxon>Mammalia</taxon>
        <taxon>Eutheria</taxon>
        <taxon>Laurasiatheria</taxon>
        <taxon>Artiodactyla</taxon>
        <taxon>Ruminantia</taxon>
        <taxon>Pecora</taxon>
        <taxon>Cervidae</taxon>
        <taxon>Odocoileinae</taxon>
        <taxon>Rangifer</taxon>
    </lineage>
</organism>
<dbReference type="Proteomes" id="UP001162501">
    <property type="component" value="Chromosome 8"/>
</dbReference>
<gene>
    <name evidence="1" type="ORF">MRATA1EN3_LOCUS24397</name>
</gene>